<reference evidence="3" key="1">
    <citation type="submission" date="2020-08" db="EMBL/GenBank/DDBJ databases">
        <title>Lacibacter sp. S13-6-6 genome sequencing.</title>
        <authorList>
            <person name="Jin L."/>
        </authorList>
    </citation>
    <scope>NUCLEOTIDE SEQUENCE [LARGE SCALE GENOMIC DNA]</scope>
    <source>
        <strain evidence="3">S13-6-6</strain>
    </source>
</reference>
<dbReference type="RefSeq" id="WP_182805294.1">
    <property type="nucleotide sequence ID" value="NZ_CP060007.1"/>
</dbReference>
<feature type="region of interest" description="Disordered" evidence="1">
    <location>
        <begin position="1"/>
        <end position="27"/>
    </location>
</feature>
<evidence type="ECO:0000313" key="2">
    <source>
        <dbReference type="EMBL" id="QNA45867.1"/>
    </source>
</evidence>
<dbReference type="AlphaFoldDB" id="A0A7G5XK64"/>
<dbReference type="KEGG" id="lacs:H4075_06655"/>
<feature type="region of interest" description="Disordered" evidence="1">
    <location>
        <begin position="46"/>
        <end position="73"/>
    </location>
</feature>
<gene>
    <name evidence="2" type="ORF">H4075_06655</name>
</gene>
<accession>A0A7G5XK64</accession>
<sequence>MKKVHPKKSPVNSASELENNFAETSPQKIVITDECGDALWDAVLQPDKHNLPSKDDQQNNQQVEDLNKLNHGC</sequence>
<evidence type="ECO:0000313" key="3">
    <source>
        <dbReference type="Proteomes" id="UP000515344"/>
    </source>
</evidence>
<dbReference type="Proteomes" id="UP000515344">
    <property type="component" value="Chromosome"/>
</dbReference>
<feature type="compositionally biased region" description="Basic and acidic residues" evidence="1">
    <location>
        <begin position="46"/>
        <end position="57"/>
    </location>
</feature>
<protein>
    <submittedName>
        <fullName evidence="2">Uncharacterized protein</fullName>
    </submittedName>
</protein>
<organism evidence="2 3">
    <name type="scientific">Lacibacter sediminis</name>
    <dbReference type="NCBI Taxonomy" id="2760713"/>
    <lineage>
        <taxon>Bacteria</taxon>
        <taxon>Pseudomonadati</taxon>
        <taxon>Bacteroidota</taxon>
        <taxon>Chitinophagia</taxon>
        <taxon>Chitinophagales</taxon>
        <taxon>Chitinophagaceae</taxon>
        <taxon>Lacibacter</taxon>
    </lineage>
</organism>
<evidence type="ECO:0000256" key="1">
    <source>
        <dbReference type="SAM" id="MobiDB-lite"/>
    </source>
</evidence>
<name>A0A7G5XK64_9BACT</name>
<dbReference type="EMBL" id="CP060007">
    <property type="protein sequence ID" value="QNA45867.1"/>
    <property type="molecule type" value="Genomic_DNA"/>
</dbReference>
<feature type="compositionally biased region" description="Polar residues" evidence="1">
    <location>
        <begin position="10"/>
        <end position="27"/>
    </location>
</feature>
<keyword evidence="3" id="KW-1185">Reference proteome</keyword>
<proteinExistence type="predicted"/>